<gene>
    <name evidence="4" type="ORF">PPERSA_07815</name>
</gene>
<dbReference type="InParanoid" id="A0A0V0QC57"/>
<organism evidence="4 5">
    <name type="scientific">Pseudocohnilembus persalinus</name>
    <name type="common">Ciliate</name>
    <dbReference type="NCBI Taxonomy" id="266149"/>
    <lineage>
        <taxon>Eukaryota</taxon>
        <taxon>Sar</taxon>
        <taxon>Alveolata</taxon>
        <taxon>Ciliophora</taxon>
        <taxon>Intramacronucleata</taxon>
        <taxon>Oligohymenophorea</taxon>
        <taxon>Scuticociliatia</taxon>
        <taxon>Philasterida</taxon>
        <taxon>Pseudocohnilembidae</taxon>
        <taxon>Pseudocohnilembus</taxon>
    </lineage>
</organism>
<feature type="transmembrane region" description="Helical" evidence="2">
    <location>
        <begin position="92"/>
        <end position="110"/>
    </location>
</feature>
<feature type="domain" description="Cyclic nucleotide-binding" evidence="3">
    <location>
        <begin position="168"/>
        <end position="269"/>
    </location>
</feature>
<dbReference type="PANTHER" id="PTHR45689:SF5">
    <property type="entry name" value="I[[H]] CHANNEL, ISOFORM E"/>
    <property type="match status" value="1"/>
</dbReference>
<feature type="compositionally biased region" description="Low complexity" evidence="1">
    <location>
        <begin position="455"/>
        <end position="476"/>
    </location>
</feature>
<keyword evidence="2" id="KW-0812">Transmembrane</keyword>
<dbReference type="Proteomes" id="UP000054937">
    <property type="component" value="Unassembled WGS sequence"/>
</dbReference>
<dbReference type="GO" id="GO:0003254">
    <property type="term" value="P:regulation of membrane depolarization"/>
    <property type="evidence" value="ECO:0007669"/>
    <property type="project" value="TreeGrafter"/>
</dbReference>
<name>A0A0V0QC57_PSEPJ</name>
<keyword evidence="2" id="KW-0472">Membrane</keyword>
<evidence type="ECO:0000313" key="5">
    <source>
        <dbReference type="Proteomes" id="UP000054937"/>
    </source>
</evidence>
<dbReference type="GO" id="GO:0035725">
    <property type="term" value="P:sodium ion transmembrane transport"/>
    <property type="evidence" value="ECO:0007669"/>
    <property type="project" value="TreeGrafter"/>
</dbReference>
<dbReference type="CDD" id="cd00038">
    <property type="entry name" value="CAP_ED"/>
    <property type="match status" value="1"/>
</dbReference>
<feature type="region of interest" description="Disordered" evidence="1">
    <location>
        <begin position="1038"/>
        <end position="1063"/>
    </location>
</feature>
<feature type="transmembrane region" description="Helical" evidence="2">
    <location>
        <begin position="66"/>
        <end position="85"/>
    </location>
</feature>
<feature type="transmembrane region" description="Helical" evidence="2">
    <location>
        <begin position="12"/>
        <end position="36"/>
    </location>
</feature>
<feature type="compositionally biased region" description="Polar residues" evidence="1">
    <location>
        <begin position="409"/>
        <end position="418"/>
    </location>
</feature>
<dbReference type="PANTHER" id="PTHR45689">
    <property type="entry name" value="I[[H]] CHANNEL, ISOFORM E"/>
    <property type="match status" value="1"/>
</dbReference>
<comment type="caution">
    <text evidence="4">The sequence shown here is derived from an EMBL/GenBank/DDBJ whole genome shotgun (WGS) entry which is preliminary data.</text>
</comment>
<proteinExistence type="predicted"/>
<feature type="compositionally biased region" description="Polar residues" evidence="1">
    <location>
        <begin position="745"/>
        <end position="762"/>
    </location>
</feature>
<feature type="region of interest" description="Disordered" evidence="1">
    <location>
        <begin position="1104"/>
        <end position="1128"/>
    </location>
</feature>
<keyword evidence="5" id="KW-1185">Reference proteome</keyword>
<feature type="compositionally biased region" description="Polar residues" evidence="1">
    <location>
        <begin position="719"/>
        <end position="730"/>
    </location>
</feature>
<dbReference type="PROSITE" id="PS50042">
    <property type="entry name" value="CNMP_BINDING_3"/>
    <property type="match status" value="1"/>
</dbReference>
<dbReference type="SUPFAM" id="SSF81324">
    <property type="entry name" value="Voltage-gated potassium channels"/>
    <property type="match status" value="1"/>
</dbReference>
<feature type="compositionally biased region" description="Polar residues" evidence="1">
    <location>
        <begin position="1038"/>
        <end position="1048"/>
    </location>
</feature>
<protein>
    <submittedName>
        <fullName evidence="4">Cyclic nucleotide-binding protein</fullName>
    </submittedName>
</protein>
<feature type="region of interest" description="Disordered" evidence="1">
    <location>
        <begin position="690"/>
        <end position="762"/>
    </location>
</feature>
<dbReference type="Pfam" id="PF00027">
    <property type="entry name" value="cNMP_binding"/>
    <property type="match status" value="1"/>
</dbReference>
<feature type="region of interest" description="Disordered" evidence="1">
    <location>
        <begin position="385"/>
        <end position="481"/>
    </location>
</feature>
<dbReference type="InterPro" id="IPR051413">
    <property type="entry name" value="K/Na_HCN_channel"/>
</dbReference>
<dbReference type="InterPro" id="IPR000595">
    <property type="entry name" value="cNMP-bd_dom"/>
</dbReference>
<sequence length="1391" mass="162710">MFVIKTETKNNLDLFSLFFSLVALVHFAACIIYGAAKYEYEILGCQNCWLQDGSMISKNEEWDQQYLTTFYLISALLMGEGVYMIPQTKIEILAYNFLILIAVILVGYYINIMGQIMQIRNYLQYLYIQQSELVTKEEEEVLEKISKNLRDEINSEYYVKIIQNIQLITENFSEKFIDQLLLTIEEIKLSSQEYIHQVSDKDNNLYYIQKGQIELKVKGDQKFNGPIISERNILGEYEFLTGLPRNYSLISKEFSIVYKIDRSKFLALLKNYEEDFQKFKFAQDKCLYSEHINNNNMIIFCCQICGQAGHIFPNCFNCQVKINKYKVIEEENSNKQQTRDPIFSRYLKQKIQSIKNVHLLTQIVQDNLDFFQRIQVIEMQNSLGATSTSSSSSNLTSNQTSNLNSSSQEYTDTSSEMTSYLKEENSENEQTSNQSETLEDIQLEQSGQRPFGAENNNNYNNKNKNQSQSQNSFSSQIEEQDLQTINQDKTSKIQNNNIIQNIQKYQNQPSQLYQNFSEQVIQLGNQQQIYGKLNDKNFSKNKKKNSQNNSPTLQNQQVFLQDDMIQQQNKRKHSYSLSTIKSQSASLEIAQKNQQQSFVSDPQKKKSRKNNITEIMQENLKPPKSFSRKVNQFTKYTNGMSLSSEQLDQEKQLKKQKNSKKHKIKSEKTIQIQSNLDLDAHQQKKQLHDNYLTQKYKKNSLKKKKSSSSKSQSYKKTNLKSCQDFSSNNSVKEKISQKKIRHENFSNQLNQNTDTNTITEPNQFPSLKLIDTSQKDDLLDLQQELSIKYVQSSSKPCFQTYKNNKNKQQKYNYNNIQNNNCKNQNSSKKISLKSFKSETAVNSKESPLNQKSYYSPTIKSRNRSKYQQINKFHKNYHNINSSKSSSITNINIKQIQKLKNQKQLKFCVINNFENSKEKNKIIKNLKKIENFCRSYSENYSSSSSDNYKINEIKVHNKQNSQDENQNKQIKKNIKNREKYNSAQQQNLPIIKLPLQQIEQIPYHDLLDVHGNSIQRNKSQKSAFQEILLRNQHITDINKGSISKQNSQTKSKEHSVSYLSQTKISNNKIQPRKYKFQIQKESSSKQKKIQKSQEIFQIQQLSQNNKNSDNIKENERLNINNSNNRTSKKRLSCLITNKNKRRTSSQLKVLPSNLSLEQSNQTNKISSKPSLNKAINKEIIEFQKNQLETNKKVKNLKKSDPNNVQSQASIDVSISSQKQISKQQQVNSEILNKICNHCNLQVNLGLQTEKRKNYQIYYPQHNFEEMVYHHNQQRQKKINQVLKDIHQKQKTQLNKNQRLNHRNTYINNMYKSYQPNLNISNQLNSNISNNLNTNNNIINNNNYNNNNLSKSIKKNSIEKNSKPQQNEFVNMLATYQPKQMREQSHSENTFAY</sequence>
<keyword evidence="2" id="KW-1133">Transmembrane helix</keyword>
<dbReference type="InterPro" id="IPR018490">
    <property type="entry name" value="cNMP-bd_dom_sf"/>
</dbReference>
<feature type="compositionally biased region" description="Low complexity" evidence="1">
    <location>
        <begin position="386"/>
        <end position="408"/>
    </location>
</feature>
<dbReference type="Gene3D" id="2.60.120.10">
    <property type="entry name" value="Jelly Rolls"/>
    <property type="match status" value="1"/>
</dbReference>
<dbReference type="EMBL" id="LDAU01000204">
    <property type="protein sequence ID" value="KRW99738.1"/>
    <property type="molecule type" value="Genomic_DNA"/>
</dbReference>
<evidence type="ECO:0000259" key="3">
    <source>
        <dbReference type="PROSITE" id="PS50042"/>
    </source>
</evidence>
<feature type="compositionally biased region" description="Basic residues" evidence="1">
    <location>
        <begin position="654"/>
        <end position="665"/>
    </location>
</feature>
<feature type="compositionally biased region" description="Basic residues" evidence="1">
    <location>
        <begin position="695"/>
        <end position="707"/>
    </location>
</feature>
<evidence type="ECO:0000256" key="1">
    <source>
        <dbReference type="SAM" id="MobiDB-lite"/>
    </source>
</evidence>
<dbReference type="InterPro" id="IPR014710">
    <property type="entry name" value="RmlC-like_jellyroll"/>
</dbReference>
<accession>A0A0V0QC57</accession>
<dbReference type="GO" id="GO:0098855">
    <property type="term" value="C:HCN channel complex"/>
    <property type="evidence" value="ECO:0007669"/>
    <property type="project" value="TreeGrafter"/>
</dbReference>
<evidence type="ECO:0000313" key="4">
    <source>
        <dbReference type="EMBL" id="KRW99738.1"/>
    </source>
</evidence>
<dbReference type="GO" id="GO:0005249">
    <property type="term" value="F:voltage-gated potassium channel activity"/>
    <property type="evidence" value="ECO:0007669"/>
    <property type="project" value="TreeGrafter"/>
</dbReference>
<dbReference type="SUPFAM" id="SSF51206">
    <property type="entry name" value="cAMP-binding domain-like"/>
    <property type="match status" value="1"/>
</dbReference>
<feature type="region of interest" description="Disordered" evidence="1">
    <location>
        <begin position="641"/>
        <end position="668"/>
    </location>
</feature>
<reference evidence="4 5" key="1">
    <citation type="journal article" date="2015" name="Sci. Rep.">
        <title>Genome of the facultative scuticociliatosis pathogen Pseudocohnilembus persalinus provides insight into its virulence through horizontal gene transfer.</title>
        <authorList>
            <person name="Xiong J."/>
            <person name="Wang G."/>
            <person name="Cheng J."/>
            <person name="Tian M."/>
            <person name="Pan X."/>
            <person name="Warren A."/>
            <person name="Jiang C."/>
            <person name="Yuan D."/>
            <person name="Miao W."/>
        </authorList>
    </citation>
    <scope>NUCLEOTIDE SEQUENCE [LARGE SCALE GENOMIC DNA]</scope>
    <source>
        <strain evidence="4">36N120E</strain>
    </source>
</reference>
<evidence type="ECO:0000256" key="2">
    <source>
        <dbReference type="SAM" id="Phobius"/>
    </source>
</evidence>